<name>A0ABY4EK05_9BACI</name>
<organism evidence="2 3">
    <name type="scientific">Halobacillus salinarum</name>
    <dbReference type="NCBI Taxonomy" id="2932257"/>
    <lineage>
        <taxon>Bacteria</taxon>
        <taxon>Bacillati</taxon>
        <taxon>Bacillota</taxon>
        <taxon>Bacilli</taxon>
        <taxon>Bacillales</taxon>
        <taxon>Bacillaceae</taxon>
        <taxon>Halobacillus</taxon>
    </lineage>
</organism>
<reference evidence="2 3" key="1">
    <citation type="submission" date="2022-04" db="EMBL/GenBank/DDBJ databases">
        <title>Halobacillus sp. isolated from saltern.</title>
        <authorList>
            <person name="Won M."/>
            <person name="Lee C.-M."/>
            <person name="Woen H.-Y."/>
            <person name="Kwon S.-W."/>
        </authorList>
    </citation>
    <scope>NUCLEOTIDE SEQUENCE [LARGE SCALE GENOMIC DNA]</scope>
    <source>
        <strain evidence="2 3">SSBR10-3</strain>
    </source>
</reference>
<feature type="transmembrane region" description="Helical" evidence="1">
    <location>
        <begin position="42"/>
        <end position="64"/>
    </location>
</feature>
<keyword evidence="1" id="KW-1133">Transmembrane helix</keyword>
<keyword evidence="3" id="KW-1185">Reference proteome</keyword>
<dbReference type="Proteomes" id="UP000831787">
    <property type="component" value="Chromosome"/>
</dbReference>
<feature type="transmembrane region" description="Helical" evidence="1">
    <location>
        <begin position="12"/>
        <end position="30"/>
    </location>
</feature>
<accession>A0ABY4EK05</accession>
<evidence type="ECO:0000313" key="2">
    <source>
        <dbReference type="EMBL" id="UOQ44193.1"/>
    </source>
</evidence>
<keyword evidence="1" id="KW-0472">Membrane</keyword>
<sequence length="79" mass="9148">MNKPKKEPVKNGKIWIVFGLLLAVITPWYFPTGSYKPLIFGIPYWAFIIIGGSFLLSAFVTYVLKNHWQLEEDDEEEAK</sequence>
<dbReference type="RefSeq" id="WP_244709954.1">
    <property type="nucleotide sequence ID" value="NZ_CP095073.1"/>
</dbReference>
<dbReference type="EMBL" id="CP095073">
    <property type="protein sequence ID" value="UOQ44193.1"/>
    <property type="molecule type" value="Genomic_DNA"/>
</dbReference>
<protein>
    <recommendedName>
        <fullName evidence="4">DUF3311 domain-containing protein</fullName>
    </recommendedName>
</protein>
<keyword evidence="1" id="KW-0812">Transmembrane</keyword>
<evidence type="ECO:0000313" key="3">
    <source>
        <dbReference type="Proteomes" id="UP000831787"/>
    </source>
</evidence>
<evidence type="ECO:0008006" key="4">
    <source>
        <dbReference type="Google" id="ProtNLM"/>
    </source>
</evidence>
<gene>
    <name evidence="2" type="ORF">MUN89_20435</name>
</gene>
<evidence type="ECO:0000256" key="1">
    <source>
        <dbReference type="SAM" id="Phobius"/>
    </source>
</evidence>
<proteinExistence type="predicted"/>